<organism evidence="3 4">
    <name type="scientific">Chitinophaga tropicalis</name>
    <dbReference type="NCBI Taxonomy" id="2683588"/>
    <lineage>
        <taxon>Bacteria</taxon>
        <taxon>Pseudomonadati</taxon>
        <taxon>Bacteroidota</taxon>
        <taxon>Chitinophagia</taxon>
        <taxon>Chitinophagales</taxon>
        <taxon>Chitinophagaceae</taxon>
        <taxon>Chitinophaga</taxon>
    </lineage>
</organism>
<dbReference type="EMBL" id="WRXN01000024">
    <property type="protein sequence ID" value="MVT12363.1"/>
    <property type="molecule type" value="Genomic_DNA"/>
</dbReference>
<feature type="domain" description="ATPase AAA-type core" evidence="1">
    <location>
        <begin position="35"/>
        <end position="333"/>
    </location>
</feature>
<dbReference type="PANTHER" id="PTHR43581:SF4">
    <property type="entry name" value="ATP_GTP PHOSPHATASE"/>
    <property type="match status" value="1"/>
</dbReference>
<dbReference type="GO" id="GO:0005524">
    <property type="term" value="F:ATP binding"/>
    <property type="evidence" value="ECO:0007669"/>
    <property type="project" value="InterPro"/>
</dbReference>
<evidence type="ECO:0000313" key="4">
    <source>
        <dbReference type="Proteomes" id="UP000461730"/>
    </source>
</evidence>
<dbReference type="InterPro" id="IPR051396">
    <property type="entry name" value="Bact_Antivir_Def_Nuclease"/>
</dbReference>
<protein>
    <submittedName>
        <fullName evidence="3">AAA family ATPase</fullName>
    </submittedName>
</protein>
<dbReference type="Pfam" id="PF13304">
    <property type="entry name" value="AAA_21"/>
    <property type="match status" value="1"/>
</dbReference>
<sequence length="631" mass="70819">MFVSRILLWNFRKFGAAAAFDLSQPHLDLRLKSGLNLLIGENDSGKTAIIDALKIVLKTHSFDWIKIEHEDFFENSPRLRIEVYLTELTDDEARHFTEWLGWDGHPYLRLILDVSRTTDRILAADVKAGADDEGTQLSADARDKLKVTYLRPLRDAVNELSSRRNSRLSQILYSHSAFNNQQAPHRLLVHSQQFNAEVAAFFDGNDALGNALPAAEQGGKDLKSTIDQFLKQFCDKGTAFGVQSQNLRQILESLTLQFNSGYNLGLGSHNLLCIAAELLHLVKNPVDALRLGLIEEIEAHTNPQVQMQVIETLQEEAQKDNVQLLITTHSPNIGSKIHLDHLIICHKGKAFPMGAAYTELIATDYLFLQRFLDATKANLFFARGVILVEGWGEELLLPILAKKNGINLTQKGVSIVNVGSTAFLRYSRIFKRKQAPEMEIKVAVVTDVDIKPLQANEMKEEDDPANPGRKITRPYTQAEIDARIVTATATERGNHDGQCVRTFVSGAWTLEYCIASSIKLRKLFYLSALKALREQRVNKGIQDNQNCDNAIADIDNLFNNWTDAPESIAYAIYNHISKGKTNLEGLKEKISKSIVAQIFAQELEVDITITDYQTESSLNYLFEAIHYAANN</sequence>
<evidence type="ECO:0000259" key="2">
    <source>
        <dbReference type="Pfam" id="PF20469"/>
    </source>
</evidence>
<reference evidence="3 4" key="1">
    <citation type="submission" date="2019-12" db="EMBL/GenBank/DDBJ databases">
        <title>Chitinophaga sp. strain ysch24 (GDMCC 1.1355), whole genome shotgun sequence.</title>
        <authorList>
            <person name="Zhang X."/>
        </authorList>
    </citation>
    <scope>NUCLEOTIDE SEQUENCE [LARGE SCALE GENOMIC DNA]</scope>
    <source>
        <strain evidence="4">ysch24</strain>
    </source>
</reference>
<dbReference type="Pfam" id="PF20469">
    <property type="entry name" value="OLD-like_TOPRIM"/>
    <property type="match status" value="1"/>
</dbReference>
<dbReference type="GO" id="GO:0016887">
    <property type="term" value="F:ATP hydrolysis activity"/>
    <property type="evidence" value="ECO:0007669"/>
    <property type="project" value="InterPro"/>
</dbReference>
<dbReference type="InterPro" id="IPR027417">
    <property type="entry name" value="P-loop_NTPase"/>
</dbReference>
<keyword evidence="4" id="KW-1185">Reference proteome</keyword>
<dbReference type="PANTHER" id="PTHR43581">
    <property type="entry name" value="ATP/GTP PHOSPHATASE"/>
    <property type="match status" value="1"/>
</dbReference>
<accession>A0A7K1UDG0</accession>
<dbReference type="InterPro" id="IPR003959">
    <property type="entry name" value="ATPase_AAA_core"/>
</dbReference>
<dbReference type="SUPFAM" id="SSF52540">
    <property type="entry name" value="P-loop containing nucleoside triphosphate hydrolases"/>
    <property type="match status" value="1"/>
</dbReference>
<name>A0A7K1UDG0_9BACT</name>
<feature type="domain" description="OLD protein-like TOPRIM" evidence="2">
    <location>
        <begin position="380"/>
        <end position="449"/>
    </location>
</feature>
<dbReference type="Proteomes" id="UP000461730">
    <property type="component" value="Unassembled WGS sequence"/>
</dbReference>
<dbReference type="RefSeq" id="WP_157309782.1">
    <property type="nucleotide sequence ID" value="NZ_WRXN01000024.1"/>
</dbReference>
<proteinExistence type="predicted"/>
<dbReference type="AlphaFoldDB" id="A0A7K1UDG0"/>
<dbReference type="CDD" id="cd01026">
    <property type="entry name" value="TOPRIM_OLD"/>
    <property type="match status" value="1"/>
</dbReference>
<dbReference type="InterPro" id="IPR034139">
    <property type="entry name" value="TOPRIM_OLD"/>
</dbReference>
<evidence type="ECO:0000313" key="3">
    <source>
        <dbReference type="EMBL" id="MVT12363.1"/>
    </source>
</evidence>
<dbReference type="Gene3D" id="3.40.50.300">
    <property type="entry name" value="P-loop containing nucleotide triphosphate hydrolases"/>
    <property type="match status" value="1"/>
</dbReference>
<comment type="caution">
    <text evidence="3">The sequence shown here is derived from an EMBL/GenBank/DDBJ whole genome shotgun (WGS) entry which is preliminary data.</text>
</comment>
<gene>
    <name evidence="3" type="ORF">GO493_29185</name>
</gene>
<evidence type="ECO:0000259" key="1">
    <source>
        <dbReference type="Pfam" id="PF13304"/>
    </source>
</evidence>